<keyword evidence="5 6" id="KW-0472">Membrane</keyword>
<comment type="caution">
    <text evidence="8">The sequence shown here is derived from an EMBL/GenBank/DDBJ whole genome shotgun (WGS) entry which is preliminary data.</text>
</comment>
<accession>A0ABX1J0C1</accession>
<keyword evidence="2" id="KW-1003">Cell membrane</keyword>
<name>A0ABX1J0C1_9PSEU</name>
<sequence>MGARRAPGHIARSLRRVPPRRAAAVLLLLALGGATVAGLLQFRIDTGTDSFLPASDLTMRSLESVARGFGGDPIVVTLQSRSPQALLTDQEQLPRLLQLEGKLSQSPGVQSVYGPGTVLNQVAISAGNVLSRIAGARDGVQAAAEQEARQKGQSPAQAAAAGQAAVRSFDERYGKLLVQGMPAGLPTLHNPNFVKAVVFDRNGDPQQAWTPLVPNSSTVAILVRPAAGITSAQTSQLVASVRADVAHSGLATQRVTVSGVPAVISGLAEEVQHELPIIGGIAVAAIGVLLVASQRSRPRWRRVLPLVVALAGTAMTLAAFGWLDHPVSLGVVAFLPILLGIGSDFPLYLFRSTARRRVIVAAAASAAGFLAMVVSPLPFVRELGIALAVGIALTVGITMAVLRLSGRPAEAVAAPARVRSTRGALGSAPRWARLVVLGVLVAMAGFGWSQLPSVGVAADPETLAAGVPSMTDAQYTQSVVGYSGDISVTVKGNNLLTPEAFQWEKKAEDEILAKFGGQVSAIVTPPGLLSFLGDTPDGRQIVAALQIVPSYISSAVVSPDGRMATMLFGIKLQDLGQQRDLIRQITQSLPPAPPGVSAELTGLPVAAARGYTLISDGRLLANVGGILAAGAVLLLGLRNRRDAVRALLAAAMSSGWMLATMWLLGWSFTPLDVALGSLIAATGCEYTVLLADSYRRGRPQVRRSVAIACACACAGYLALTASGLSVLREFGATLAASVLLSMLAAIVVIWSWRPEPGTRGESVVEPEKVPVKVEVHA</sequence>
<feature type="transmembrane region" description="Helical" evidence="6">
    <location>
        <begin position="619"/>
        <end position="637"/>
    </location>
</feature>
<organism evidence="8 9">
    <name type="scientific">Amycolatopsis acididurans</name>
    <dbReference type="NCBI Taxonomy" id="2724524"/>
    <lineage>
        <taxon>Bacteria</taxon>
        <taxon>Bacillati</taxon>
        <taxon>Actinomycetota</taxon>
        <taxon>Actinomycetes</taxon>
        <taxon>Pseudonocardiales</taxon>
        <taxon>Pseudonocardiaceae</taxon>
        <taxon>Amycolatopsis</taxon>
    </lineage>
</organism>
<dbReference type="InterPro" id="IPR050545">
    <property type="entry name" value="Mycobact_MmpL"/>
</dbReference>
<dbReference type="Pfam" id="PF03176">
    <property type="entry name" value="MMPL"/>
    <property type="match status" value="2"/>
</dbReference>
<feature type="transmembrane region" description="Helical" evidence="6">
    <location>
        <begin position="329"/>
        <end position="350"/>
    </location>
</feature>
<dbReference type="Proteomes" id="UP000715441">
    <property type="component" value="Unassembled WGS sequence"/>
</dbReference>
<feature type="domain" description="Membrane transport protein MMPL" evidence="7">
    <location>
        <begin position="195"/>
        <end position="349"/>
    </location>
</feature>
<evidence type="ECO:0000313" key="8">
    <source>
        <dbReference type="EMBL" id="NKQ53220.1"/>
    </source>
</evidence>
<feature type="transmembrane region" description="Helical" evidence="6">
    <location>
        <begin position="674"/>
        <end position="692"/>
    </location>
</feature>
<keyword evidence="4 6" id="KW-1133">Transmembrane helix</keyword>
<gene>
    <name evidence="8" type="ORF">HFP15_10030</name>
</gene>
<evidence type="ECO:0000256" key="3">
    <source>
        <dbReference type="ARBA" id="ARBA00022692"/>
    </source>
</evidence>
<keyword evidence="3 6" id="KW-0812">Transmembrane</keyword>
<feature type="transmembrane region" description="Helical" evidence="6">
    <location>
        <begin position="704"/>
        <end position="724"/>
    </location>
</feature>
<evidence type="ECO:0000256" key="1">
    <source>
        <dbReference type="ARBA" id="ARBA00004651"/>
    </source>
</evidence>
<dbReference type="RefSeq" id="WP_168513917.1">
    <property type="nucleotide sequence ID" value="NZ_JAAXLS010000004.1"/>
</dbReference>
<dbReference type="PANTHER" id="PTHR33406:SF13">
    <property type="entry name" value="MEMBRANE PROTEIN YDFJ"/>
    <property type="match status" value="1"/>
</dbReference>
<dbReference type="Gene3D" id="1.20.1640.10">
    <property type="entry name" value="Multidrug efflux transporter AcrB transmembrane domain"/>
    <property type="match status" value="2"/>
</dbReference>
<feature type="transmembrane region" description="Helical" evidence="6">
    <location>
        <begin position="730"/>
        <end position="752"/>
    </location>
</feature>
<evidence type="ECO:0000256" key="4">
    <source>
        <dbReference type="ARBA" id="ARBA00022989"/>
    </source>
</evidence>
<proteinExistence type="predicted"/>
<feature type="transmembrane region" description="Helical" evidence="6">
    <location>
        <begin position="646"/>
        <end position="668"/>
    </location>
</feature>
<dbReference type="SUPFAM" id="SSF82866">
    <property type="entry name" value="Multidrug efflux transporter AcrB transmembrane domain"/>
    <property type="match status" value="2"/>
</dbReference>
<dbReference type="PANTHER" id="PTHR33406">
    <property type="entry name" value="MEMBRANE PROTEIN MJ1562-RELATED"/>
    <property type="match status" value="1"/>
</dbReference>
<reference evidence="8 9" key="1">
    <citation type="submission" date="2020-04" db="EMBL/GenBank/DDBJ databases">
        <title>Novel species.</title>
        <authorList>
            <person name="Teo W.F.A."/>
            <person name="Lipun K."/>
            <person name="Srisuk N."/>
            <person name="Duangmal K."/>
        </authorList>
    </citation>
    <scope>NUCLEOTIDE SEQUENCE [LARGE SCALE GENOMIC DNA]</scope>
    <source>
        <strain evidence="8 9">K13G38</strain>
    </source>
</reference>
<feature type="transmembrane region" description="Helical" evidence="6">
    <location>
        <begin position="275"/>
        <end position="292"/>
    </location>
</feature>
<evidence type="ECO:0000256" key="6">
    <source>
        <dbReference type="SAM" id="Phobius"/>
    </source>
</evidence>
<comment type="subcellular location">
    <subcellularLocation>
        <location evidence="1">Cell membrane</location>
        <topology evidence="1">Multi-pass membrane protein</topology>
    </subcellularLocation>
</comment>
<feature type="domain" description="Membrane transport protein MMPL" evidence="7">
    <location>
        <begin position="552"/>
        <end position="746"/>
    </location>
</feature>
<evidence type="ECO:0000256" key="5">
    <source>
        <dbReference type="ARBA" id="ARBA00023136"/>
    </source>
</evidence>
<feature type="transmembrane region" description="Helical" evidence="6">
    <location>
        <begin position="304"/>
        <end position="323"/>
    </location>
</feature>
<protein>
    <submittedName>
        <fullName evidence="8">MMPL family transporter</fullName>
    </submittedName>
</protein>
<dbReference type="EMBL" id="JAAXLS010000004">
    <property type="protein sequence ID" value="NKQ53220.1"/>
    <property type="molecule type" value="Genomic_DNA"/>
</dbReference>
<evidence type="ECO:0000259" key="7">
    <source>
        <dbReference type="Pfam" id="PF03176"/>
    </source>
</evidence>
<evidence type="ECO:0000313" key="9">
    <source>
        <dbReference type="Proteomes" id="UP000715441"/>
    </source>
</evidence>
<feature type="transmembrane region" description="Helical" evidence="6">
    <location>
        <begin position="357"/>
        <end position="377"/>
    </location>
</feature>
<evidence type="ECO:0000256" key="2">
    <source>
        <dbReference type="ARBA" id="ARBA00022475"/>
    </source>
</evidence>
<feature type="transmembrane region" description="Helical" evidence="6">
    <location>
        <begin position="383"/>
        <end position="402"/>
    </location>
</feature>
<feature type="transmembrane region" description="Helical" evidence="6">
    <location>
        <begin position="431"/>
        <end position="451"/>
    </location>
</feature>
<dbReference type="InterPro" id="IPR004869">
    <property type="entry name" value="MMPL_dom"/>
</dbReference>
<keyword evidence="9" id="KW-1185">Reference proteome</keyword>